<dbReference type="PANTHER" id="PTHR43528">
    <property type="entry name" value="ALPHA-KETOGLUTARATE PERMEASE"/>
    <property type="match status" value="1"/>
</dbReference>
<comment type="subcellular location">
    <subcellularLocation>
        <location evidence="1">Cell membrane</location>
        <topology evidence="1">Multi-pass membrane protein</topology>
    </subcellularLocation>
</comment>
<feature type="transmembrane region" description="Helical" evidence="10">
    <location>
        <begin position="470"/>
        <end position="491"/>
    </location>
</feature>
<evidence type="ECO:0000259" key="11">
    <source>
        <dbReference type="PROSITE" id="PS50850"/>
    </source>
</evidence>
<dbReference type="PANTHER" id="PTHR43528:SF1">
    <property type="entry name" value="ALPHA-KETOGLUTARATE PERMEASE"/>
    <property type="match status" value="1"/>
</dbReference>
<evidence type="ECO:0000256" key="7">
    <source>
        <dbReference type="ARBA" id="ARBA00022989"/>
    </source>
</evidence>
<feature type="transmembrane region" description="Helical" evidence="10">
    <location>
        <begin position="345"/>
        <end position="364"/>
    </location>
</feature>
<protein>
    <submittedName>
        <fullName evidence="12">Major facilitator superfamily transporter</fullName>
    </submittedName>
</protein>
<feature type="transmembrane region" description="Helical" evidence="10">
    <location>
        <begin position="441"/>
        <end position="464"/>
    </location>
</feature>
<feature type="transmembrane region" description="Helical" evidence="10">
    <location>
        <begin position="407"/>
        <end position="429"/>
    </location>
</feature>
<dbReference type="InterPro" id="IPR051084">
    <property type="entry name" value="H+-coupled_symporters"/>
</dbReference>
<keyword evidence="3" id="KW-0813">Transport</keyword>
<dbReference type="GO" id="GO:0005886">
    <property type="term" value="C:plasma membrane"/>
    <property type="evidence" value="ECO:0007669"/>
    <property type="project" value="UniProtKB-SubCell"/>
</dbReference>
<evidence type="ECO:0000256" key="2">
    <source>
        <dbReference type="ARBA" id="ARBA00008240"/>
    </source>
</evidence>
<comment type="caution">
    <text evidence="12">The sequence shown here is derived from an EMBL/GenBank/DDBJ whole genome shotgun (WGS) entry which is preliminary data.</text>
</comment>
<evidence type="ECO:0000313" key="13">
    <source>
        <dbReference type="Proteomes" id="UP000693970"/>
    </source>
</evidence>
<reference evidence="12" key="1">
    <citation type="journal article" date="2021" name="Sci. Rep.">
        <title>Diploid genomic architecture of Nitzschia inconspicua, an elite biomass production diatom.</title>
        <authorList>
            <person name="Oliver A."/>
            <person name="Podell S."/>
            <person name="Pinowska A."/>
            <person name="Traller J.C."/>
            <person name="Smith S.R."/>
            <person name="McClure R."/>
            <person name="Beliaev A."/>
            <person name="Bohutskyi P."/>
            <person name="Hill E.A."/>
            <person name="Rabines A."/>
            <person name="Zheng H."/>
            <person name="Allen L.Z."/>
            <person name="Kuo A."/>
            <person name="Grigoriev I.V."/>
            <person name="Allen A.E."/>
            <person name="Hazlebeck D."/>
            <person name="Allen E.E."/>
        </authorList>
    </citation>
    <scope>NUCLEOTIDE SEQUENCE</scope>
    <source>
        <strain evidence="12">Hildebrandi</strain>
    </source>
</reference>
<evidence type="ECO:0000256" key="9">
    <source>
        <dbReference type="SAM" id="MobiDB-lite"/>
    </source>
</evidence>
<feature type="domain" description="Major facilitator superfamily (MFS) profile" evidence="11">
    <location>
        <begin position="39"/>
        <end position="495"/>
    </location>
</feature>
<dbReference type="PROSITE" id="PS50850">
    <property type="entry name" value="MFS"/>
    <property type="match status" value="1"/>
</dbReference>
<feature type="transmembrane region" description="Helical" evidence="10">
    <location>
        <begin position="111"/>
        <end position="133"/>
    </location>
</feature>
<comment type="similarity">
    <text evidence="2">Belongs to the major facilitator superfamily. Metabolite:H+ Symporter (MHS) family (TC 2.A.1.6) family.</text>
</comment>
<evidence type="ECO:0000256" key="4">
    <source>
        <dbReference type="ARBA" id="ARBA00022475"/>
    </source>
</evidence>
<feature type="compositionally biased region" description="Basic and acidic residues" evidence="9">
    <location>
        <begin position="14"/>
        <end position="27"/>
    </location>
</feature>
<dbReference type="AlphaFoldDB" id="A0A9K3PMS4"/>
<keyword evidence="8 10" id="KW-0472">Membrane</keyword>
<evidence type="ECO:0000256" key="1">
    <source>
        <dbReference type="ARBA" id="ARBA00004651"/>
    </source>
</evidence>
<dbReference type="Proteomes" id="UP000693970">
    <property type="component" value="Unassembled WGS sequence"/>
</dbReference>
<accession>A0A9K3PMS4</accession>
<dbReference type="InterPro" id="IPR020846">
    <property type="entry name" value="MFS_dom"/>
</dbReference>
<dbReference type="InterPro" id="IPR005829">
    <property type="entry name" value="Sugar_transporter_CS"/>
</dbReference>
<evidence type="ECO:0000256" key="10">
    <source>
        <dbReference type="SAM" id="Phobius"/>
    </source>
</evidence>
<keyword evidence="4" id="KW-1003">Cell membrane</keyword>
<feature type="region of interest" description="Disordered" evidence="9">
    <location>
        <begin position="1"/>
        <end position="32"/>
    </location>
</feature>
<sequence length="523" mass="56155">MASTASYNVPNHGVSDRLHPVPSERRPRNGSSTLHDSLKLVAGTAGNILEWYDFAAFGYLSDILGRVFFPNDQSVDTSVMESFAVFGAAFLMRPIGGLVIGYIGDVYGRKYALETSMFLMAAATTAMGCLPTYKQVGNSAIFLLLVVRMLQGLSVGGQLMSSLVFTLEGHSERRWGLYGSFVMACANIGTFLGGVVAYGLRKSVTEEQLLAWGWRLPFLSGICISFCGIYLKYFCKDDEIMPAHHAPVQTIDEDDHDAHEDDDIPVVIDDHDRQTLSDHHHPAVEESVPSTLPPSNPLRLAFSPLNRRSLIASSMVPLLWSGGFYLTFVWMAIYMKDLIDPPVPAAFGINSCSLLILAISFPLAGALSDRFGRRAVMSAGGVSYGLSGPIVIKVIGTFGSQNPMAAFGAQTGLGVALALWGAPMCAWLVESFEPDARLTSVSIGYNIAQAIGGGLSPFIATLLVDDVGMLAPGIVLVGLSVVSLTGLWCVAPGGAAHVNKLTIKQQLEDVLHEGDELEMKEIT</sequence>
<keyword evidence="5 10" id="KW-0812">Transmembrane</keyword>
<name>A0A9K3PMS4_9STRA</name>
<evidence type="ECO:0000256" key="6">
    <source>
        <dbReference type="ARBA" id="ARBA00022847"/>
    </source>
</evidence>
<keyword evidence="6" id="KW-0769">Symport</keyword>
<feature type="transmembrane region" description="Helical" evidence="10">
    <location>
        <begin position="212"/>
        <end position="231"/>
    </location>
</feature>
<evidence type="ECO:0000256" key="5">
    <source>
        <dbReference type="ARBA" id="ARBA00022692"/>
    </source>
</evidence>
<feature type="transmembrane region" description="Helical" evidence="10">
    <location>
        <begin position="139"/>
        <end position="165"/>
    </location>
</feature>
<organism evidence="12 13">
    <name type="scientific">Nitzschia inconspicua</name>
    <dbReference type="NCBI Taxonomy" id="303405"/>
    <lineage>
        <taxon>Eukaryota</taxon>
        <taxon>Sar</taxon>
        <taxon>Stramenopiles</taxon>
        <taxon>Ochrophyta</taxon>
        <taxon>Bacillariophyta</taxon>
        <taxon>Bacillariophyceae</taxon>
        <taxon>Bacillariophycidae</taxon>
        <taxon>Bacillariales</taxon>
        <taxon>Bacillariaceae</taxon>
        <taxon>Nitzschia</taxon>
    </lineage>
</organism>
<evidence type="ECO:0000313" key="12">
    <source>
        <dbReference type="EMBL" id="KAG7353157.1"/>
    </source>
</evidence>
<dbReference type="OrthoDB" id="5296287at2759"/>
<gene>
    <name evidence="12" type="ORF">IV203_009205</name>
</gene>
<keyword evidence="13" id="KW-1185">Reference proteome</keyword>
<dbReference type="Pfam" id="PF07690">
    <property type="entry name" value="MFS_1"/>
    <property type="match status" value="1"/>
</dbReference>
<evidence type="ECO:0000256" key="3">
    <source>
        <dbReference type="ARBA" id="ARBA00022448"/>
    </source>
</evidence>
<dbReference type="InterPro" id="IPR011701">
    <property type="entry name" value="MFS"/>
</dbReference>
<dbReference type="PROSITE" id="PS00216">
    <property type="entry name" value="SUGAR_TRANSPORT_1"/>
    <property type="match status" value="1"/>
</dbReference>
<feature type="transmembrane region" description="Helical" evidence="10">
    <location>
        <begin position="83"/>
        <end position="104"/>
    </location>
</feature>
<evidence type="ECO:0000256" key="8">
    <source>
        <dbReference type="ARBA" id="ARBA00023136"/>
    </source>
</evidence>
<dbReference type="GO" id="GO:0015293">
    <property type="term" value="F:symporter activity"/>
    <property type="evidence" value="ECO:0007669"/>
    <property type="project" value="UniProtKB-KW"/>
</dbReference>
<feature type="transmembrane region" description="Helical" evidence="10">
    <location>
        <begin position="309"/>
        <end position="333"/>
    </location>
</feature>
<feature type="transmembrane region" description="Helical" evidence="10">
    <location>
        <begin position="376"/>
        <end position="395"/>
    </location>
</feature>
<feature type="transmembrane region" description="Helical" evidence="10">
    <location>
        <begin position="177"/>
        <end position="200"/>
    </location>
</feature>
<dbReference type="EMBL" id="JAGRRH010000017">
    <property type="protein sequence ID" value="KAG7353157.1"/>
    <property type="molecule type" value="Genomic_DNA"/>
</dbReference>
<keyword evidence="7 10" id="KW-1133">Transmembrane helix</keyword>
<proteinExistence type="inferred from homology"/>
<reference evidence="12" key="2">
    <citation type="submission" date="2021-04" db="EMBL/GenBank/DDBJ databases">
        <authorList>
            <person name="Podell S."/>
        </authorList>
    </citation>
    <scope>NUCLEOTIDE SEQUENCE</scope>
    <source>
        <strain evidence="12">Hildebrandi</strain>
    </source>
</reference>